<accession>A0A2H9U0R0</accession>
<protein>
    <recommendedName>
        <fullName evidence="1">DUF4123 domain-containing protein</fullName>
    </recommendedName>
</protein>
<dbReference type="RefSeq" id="WP_100295215.1">
    <property type="nucleotide sequence ID" value="NZ_PGGC01000188.1"/>
</dbReference>
<organism evidence="2 3">
    <name type="scientific">Aeromonas cavernicola</name>
    <dbReference type="NCBI Taxonomy" id="1006623"/>
    <lineage>
        <taxon>Bacteria</taxon>
        <taxon>Pseudomonadati</taxon>
        <taxon>Pseudomonadota</taxon>
        <taxon>Gammaproteobacteria</taxon>
        <taxon>Aeromonadales</taxon>
        <taxon>Aeromonadaceae</taxon>
        <taxon>Aeromonas</taxon>
    </lineage>
</organism>
<evidence type="ECO:0000259" key="1">
    <source>
        <dbReference type="Pfam" id="PF13503"/>
    </source>
</evidence>
<dbReference type="InterPro" id="IPR025391">
    <property type="entry name" value="DUF4123"/>
</dbReference>
<reference evidence="2 3" key="1">
    <citation type="submission" date="2017-11" db="EMBL/GenBank/DDBJ databases">
        <title>Draft genome sequence of environmental isolate Aeromonas cavernicola sp. nov. MDC 2508.</title>
        <authorList>
            <person name="Colston S.M."/>
            <person name="Navarro A."/>
            <person name="Martinez-Murcia A.J."/>
            <person name="Graf J."/>
        </authorList>
    </citation>
    <scope>NUCLEOTIDE SEQUENCE [LARGE SCALE GENOMIC DNA]</scope>
    <source>
        <strain evidence="2 3">MDC 2508</strain>
    </source>
</reference>
<feature type="domain" description="DUF4123" evidence="1">
    <location>
        <begin position="21"/>
        <end position="133"/>
    </location>
</feature>
<proteinExistence type="predicted"/>
<evidence type="ECO:0000313" key="3">
    <source>
        <dbReference type="Proteomes" id="UP000235861"/>
    </source>
</evidence>
<sequence length="243" mass="27551">MRSETCTVADWVAQSSPATVYGILAGASDAAPLQHYYRLDGRRTPQGLYLGTAYAQWHDVMPYLVALDADSPFIEWVAETTATDWGWLLASEQPVQTLYQHLQGLTQVWHQGQPVFFRYWDGAYLLPIVTQLGDRFTHLLPELAGLWLGGQGVRWEASEARAPREFPWWELPDPLAAQLAVQDRGTLINNLMQQLAERNGQLYWAFPEANLRYKVARFIERHPSPDTDLFPALEAALINEVQA</sequence>
<name>A0A2H9U0R0_9GAMM</name>
<dbReference type="Pfam" id="PF13503">
    <property type="entry name" value="DUF4123"/>
    <property type="match status" value="1"/>
</dbReference>
<dbReference type="Proteomes" id="UP000235861">
    <property type="component" value="Unassembled WGS sequence"/>
</dbReference>
<dbReference type="AlphaFoldDB" id="A0A2H9U0R0"/>
<gene>
    <name evidence="2" type="ORF">CUC53_16945</name>
</gene>
<dbReference type="OrthoDB" id="955748at2"/>
<dbReference type="EMBL" id="PGGC01000188">
    <property type="protein sequence ID" value="PJG57635.1"/>
    <property type="molecule type" value="Genomic_DNA"/>
</dbReference>
<evidence type="ECO:0000313" key="2">
    <source>
        <dbReference type="EMBL" id="PJG57635.1"/>
    </source>
</evidence>
<keyword evidence="3" id="KW-1185">Reference proteome</keyword>
<comment type="caution">
    <text evidence="2">The sequence shown here is derived from an EMBL/GenBank/DDBJ whole genome shotgun (WGS) entry which is preliminary data.</text>
</comment>